<feature type="active site" description="Proton acceptor" evidence="3">
    <location>
        <position position="604"/>
    </location>
</feature>
<evidence type="ECO:0000256" key="4">
    <source>
        <dbReference type="PIRSR" id="PIRSR000137-2"/>
    </source>
</evidence>
<dbReference type="Gene3D" id="3.50.50.60">
    <property type="entry name" value="FAD/NAD(P)-binding domain"/>
    <property type="match status" value="1"/>
</dbReference>
<feature type="domain" description="Glucose-methanol-choline oxidoreductase N-terminal" evidence="6">
    <location>
        <begin position="323"/>
        <end position="337"/>
    </location>
</feature>
<dbReference type="Gene3D" id="3.30.560.10">
    <property type="entry name" value="Glucose Oxidase, domain 3"/>
    <property type="match status" value="1"/>
</dbReference>
<dbReference type="InterPro" id="IPR000172">
    <property type="entry name" value="GMC_OxRdtase_N"/>
</dbReference>
<evidence type="ECO:0000256" key="5">
    <source>
        <dbReference type="SAM" id="SignalP"/>
    </source>
</evidence>
<keyword evidence="5" id="KW-0732">Signal</keyword>
<protein>
    <recommendedName>
        <fullName evidence="6">Glucose-methanol-choline oxidoreductase N-terminal domain-containing protein</fullName>
    </recommendedName>
</protein>
<feature type="non-terminal residue" evidence="7">
    <location>
        <position position="624"/>
    </location>
</feature>
<dbReference type="GO" id="GO:0016614">
    <property type="term" value="F:oxidoreductase activity, acting on CH-OH group of donors"/>
    <property type="evidence" value="ECO:0007669"/>
    <property type="project" value="InterPro"/>
</dbReference>
<dbReference type="PANTHER" id="PTHR11552">
    <property type="entry name" value="GLUCOSE-METHANOL-CHOLINE GMC OXIDOREDUCTASE"/>
    <property type="match status" value="1"/>
</dbReference>
<keyword evidence="4" id="KW-0274">FAD</keyword>
<dbReference type="Pfam" id="PF00732">
    <property type="entry name" value="GMC_oxred_N"/>
    <property type="match status" value="1"/>
</dbReference>
<comment type="similarity">
    <text evidence="1">Belongs to the GMC oxidoreductase family.</text>
</comment>
<evidence type="ECO:0000256" key="1">
    <source>
        <dbReference type="ARBA" id="ARBA00010790"/>
    </source>
</evidence>
<proteinExistence type="inferred from homology"/>
<feature type="chain" id="PRO_5002565842" description="Glucose-methanol-choline oxidoreductase N-terminal domain-containing protein" evidence="5">
    <location>
        <begin position="17"/>
        <end position="624"/>
    </location>
</feature>
<evidence type="ECO:0000259" key="6">
    <source>
        <dbReference type="PROSITE" id="PS00624"/>
    </source>
</evidence>
<keyword evidence="8" id="KW-1185">Reference proteome</keyword>
<dbReference type="GO" id="GO:0044550">
    <property type="term" value="P:secondary metabolite biosynthetic process"/>
    <property type="evidence" value="ECO:0007669"/>
    <property type="project" value="TreeGrafter"/>
</dbReference>
<keyword evidence="4" id="KW-0285">Flavoprotein</keyword>
<dbReference type="PANTHER" id="PTHR11552:SF138">
    <property type="entry name" value="DEHYDROGENASE PKFF-RELATED"/>
    <property type="match status" value="1"/>
</dbReference>
<dbReference type="InterPro" id="IPR007867">
    <property type="entry name" value="GMC_OxRtase_C"/>
</dbReference>
<feature type="active site" description="Proton donor" evidence="3">
    <location>
        <position position="560"/>
    </location>
</feature>
<dbReference type="InterPro" id="IPR036188">
    <property type="entry name" value="FAD/NAD-bd_sf"/>
</dbReference>
<dbReference type="SUPFAM" id="SSF51905">
    <property type="entry name" value="FAD/NAD(P)-binding domain"/>
    <property type="match status" value="1"/>
</dbReference>
<gene>
    <name evidence="7" type="ORF">BN1708_009654</name>
</gene>
<feature type="binding site" evidence="4">
    <location>
        <begin position="605"/>
        <end position="606"/>
    </location>
    <ligand>
        <name>FAD</name>
        <dbReference type="ChEBI" id="CHEBI:57692"/>
    </ligand>
</feature>
<evidence type="ECO:0000256" key="3">
    <source>
        <dbReference type="PIRSR" id="PIRSR000137-1"/>
    </source>
</evidence>
<dbReference type="Pfam" id="PF05199">
    <property type="entry name" value="GMC_oxred_C"/>
    <property type="match status" value="1"/>
</dbReference>
<sequence>MRLSLVPALFGALAAAVPTEEQAASHREDKRQLGSLLGIFNRDATFDYVIIGGGTAGLTLANRLSANRDMTVAVVEAGSFYQITNPALGQTPAGDTLFAGSSPSDTNPLVDWNFITEPQAGAGNRTIHYARGKCLGGSSARHFMVYQRGTKQSYQKWADAVGDESYAWDALQPHFRRSARLTAPAASRFANASAAYDAAAFSPAGGPLQVSYANYAQPFSTWLEPALNELGVAEADDFNSGALLGAQYCASTIDPRTQTRDSSQTSFLRDAQGRSNLKVYTATLARRIVFDGAKRATGVVVSSALALGQYTLRARKEVLLSAGAFQSPQLLMVSGVGPRAQLSKLGIPVVADRPGVGQTMEDHVFFGPTHRVNVQTLTRLANDLLYTGAQFLGPYALQKQGPLTNPVCDYLGWEKIPRALLPASAASTLDAAFPPDWPELEYISAAGYVGAFANLLTTQPRDGYQYATILGALVAPLSRGTVTLRSADARDLPLINPNWLTDPTDVAVAVATYKRLRAAFATEAMKGVLVGGGEYFPGAAVQTDAQILNTIRETVMTVWHAACTCRMGKRDDPMAVVDSDAKVIGVQGLRVVDASSFALLPPGHPQSTVYVLAEKIAAEILEAL</sequence>
<organism evidence="7 8">
    <name type="scientific">Verticillium longisporum</name>
    <name type="common">Verticillium dahliae var. longisporum</name>
    <dbReference type="NCBI Taxonomy" id="100787"/>
    <lineage>
        <taxon>Eukaryota</taxon>
        <taxon>Fungi</taxon>
        <taxon>Dikarya</taxon>
        <taxon>Ascomycota</taxon>
        <taxon>Pezizomycotina</taxon>
        <taxon>Sordariomycetes</taxon>
        <taxon>Hypocreomycetidae</taxon>
        <taxon>Glomerellales</taxon>
        <taxon>Plectosphaerellaceae</taxon>
        <taxon>Verticillium</taxon>
    </lineage>
</organism>
<evidence type="ECO:0000256" key="2">
    <source>
        <dbReference type="ARBA" id="ARBA00023180"/>
    </source>
</evidence>
<dbReference type="EMBL" id="CVQH01001669">
    <property type="protein sequence ID" value="CRK04324.1"/>
    <property type="molecule type" value="Genomic_DNA"/>
</dbReference>
<feature type="binding site" evidence="4">
    <location>
        <begin position="559"/>
        <end position="560"/>
    </location>
    <ligand>
        <name>FAD</name>
        <dbReference type="ChEBI" id="CHEBI:57692"/>
    </ligand>
</feature>
<name>A0A0G4KJM9_VERLO</name>
<dbReference type="InterPro" id="IPR012132">
    <property type="entry name" value="GMC_OxRdtase"/>
</dbReference>
<dbReference type="STRING" id="100787.A0A0G4KJM9"/>
<evidence type="ECO:0000313" key="8">
    <source>
        <dbReference type="Proteomes" id="UP000044602"/>
    </source>
</evidence>
<evidence type="ECO:0000313" key="7">
    <source>
        <dbReference type="EMBL" id="CRK04324.1"/>
    </source>
</evidence>
<dbReference type="AlphaFoldDB" id="A0A0G4KJM9"/>
<dbReference type="PROSITE" id="PS00624">
    <property type="entry name" value="GMC_OXRED_2"/>
    <property type="match status" value="1"/>
</dbReference>
<feature type="signal peptide" evidence="5">
    <location>
        <begin position="1"/>
        <end position="16"/>
    </location>
</feature>
<dbReference type="GO" id="GO:0050660">
    <property type="term" value="F:flavin adenine dinucleotide binding"/>
    <property type="evidence" value="ECO:0007669"/>
    <property type="project" value="InterPro"/>
</dbReference>
<accession>A0A0G4KJM9</accession>
<reference evidence="7 8" key="1">
    <citation type="submission" date="2015-05" db="EMBL/GenBank/DDBJ databases">
        <authorList>
            <person name="Wang D.B."/>
            <person name="Wang M."/>
        </authorList>
    </citation>
    <scope>NUCLEOTIDE SEQUENCE [LARGE SCALE GENOMIC DNA]</scope>
    <source>
        <strain evidence="7">VL1</strain>
    </source>
</reference>
<dbReference type="PIRSF" id="PIRSF000137">
    <property type="entry name" value="Alcohol_oxidase"/>
    <property type="match status" value="1"/>
</dbReference>
<dbReference type="Proteomes" id="UP000044602">
    <property type="component" value="Unassembled WGS sequence"/>
</dbReference>
<dbReference type="SUPFAM" id="SSF54373">
    <property type="entry name" value="FAD-linked reductases, C-terminal domain"/>
    <property type="match status" value="1"/>
</dbReference>
<comment type="cofactor">
    <cofactor evidence="4">
        <name>FAD</name>
        <dbReference type="ChEBI" id="CHEBI:57692"/>
    </cofactor>
</comment>
<keyword evidence="2" id="KW-0325">Glycoprotein</keyword>